<dbReference type="PANTHER" id="PTHR11878">
    <property type="entry name" value="SODIUM/CALCIUM EXCHANGER"/>
    <property type="match status" value="1"/>
</dbReference>
<evidence type="ECO:0000313" key="7">
    <source>
        <dbReference type="Proteomes" id="UP001597526"/>
    </source>
</evidence>
<dbReference type="Pfam" id="PF03160">
    <property type="entry name" value="Calx-beta"/>
    <property type="match status" value="1"/>
</dbReference>
<dbReference type="SMART" id="SM00237">
    <property type="entry name" value="Calx_beta"/>
    <property type="match status" value="1"/>
</dbReference>
<dbReference type="InterPro" id="IPR038081">
    <property type="entry name" value="CalX-like_sf"/>
</dbReference>
<keyword evidence="4" id="KW-0813">Transport</keyword>
<dbReference type="InterPro" id="IPR003644">
    <property type="entry name" value="Calx_beta"/>
</dbReference>
<keyword evidence="7" id="KW-1185">Reference proteome</keyword>
<sequence length="337" mass="35604">MTKYFFYIVLFLVSIGVHGQETFFDSFSAVSYSNNNGSQNFSSNWTEQNDDGSPSAGRILITGNRLRFNNLDNRAIYRFVPLAGASSATLTLDYDATSRGNEALQIFIYNTDTATFNLIATINTSNTGSISYNLSAAEIASNPAIYINGADTSWGGSETIFLDNILFTATFSPQITIDDISIDENAGTATFTATHIGADASGPFAVNFTTVDGTADSGIDYTSTSGTISFSGTSGGTDTVTIPILNNAGTELDETFILQLTSSSDGSVDISDTATATITEPNSPRPYEERYAMNVGGNFKVLANTNLECVSGCPATPTTNNPSVVMGYADVDADSGL</sequence>
<reference evidence="7" key="1">
    <citation type="journal article" date="2019" name="Int. J. Syst. Evol. Microbiol.">
        <title>The Global Catalogue of Microorganisms (GCM) 10K type strain sequencing project: providing services to taxonomists for standard genome sequencing and annotation.</title>
        <authorList>
            <consortium name="The Broad Institute Genomics Platform"/>
            <consortium name="The Broad Institute Genome Sequencing Center for Infectious Disease"/>
            <person name="Wu L."/>
            <person name="Ma J."/>
        </authorList>
    </citation>
    <scope>NUCLEOTIDE SEQUENCE [LARGE SCALE GENOMIC DNA]</scope>
    <source>
        <strain evidence="7">KCTC 52368</strain>
    </source>
</reference>
<gene>
    <name evidence="6" type="ORF">ACFSQJ_14640</name>
</gene>
<evidence type="ECO:0000256" key="3">
    <source>
        <dbReference type="ARBA" id="ARBA00022837"/>
    </source>
</evidence>
<keyword evidence="4" id="KW-0406">Ion transport</keyword>
<protein>
    <submittedName>
        <fullName evidence="6">Calx-beta domain-containing protein</fullName>
    </submittedName>
</protein>
<dbReference type="EMBL" id="JBHULB010000073">
    <property type="protein sequence ID" value="MFD2588174.1"/>
    <property type="molecule type" value="Genomic_DNA"/>
</dbReference>
<keyword evidence="1" id="KW-0732">Signal</keyword>
<feature type="domain" description="Calx-beta" evidence="5">
    <location>
        <begin position="175"/>
        <end position="261"/>
    </location>
</feature>
<dbReference type="PANTHER" id="PTHR11878:SF65">
    <property type="entry name" value="NA_CA-EXCHANGE PROTEIN, ISOFORM G"/>
    <property type="match status" value="1"/>
</dbReference>
<accession>A0ABW5N2A3</accession>
<keyword evidence="2" id="KW-0677">Repeat</keyword>
<evidence type="ECO:0000256" key="4">
    <source>
        <dbReference type="ARBA" id="ARBA00023065"/>
    </source>
</evidence>
<dbReference type="InterPro" id="IPR051171">
    <property type="entry name" value="CaCA"/>
</dbReference>
<comment type="caution">
    <text evidence="6">The sequence shown here is derived from an EMBL/GenBank/DDBJ whole genome shotgun (WGS) entry which is preliminary data.</text>
</comment>
<dbReference type="Proteomes" id="UP001597526">
    <property type="component" value="Unassembled WGS sequence"/>
</dbReference>
<name>A0ABW5N2A3_9FLAO</name>
<organism evidence="6 7">
    <name type="scientific">Croceitalea marina</name>
    <dbReference type="NCBI Taxonomy" id="1775166"/>
    <lineage>
        <taxon>Bacteria</taxon>
        <taxon>Pseudomonadati</taxon>
        <taxon>Bacteroidota</taxon>
        <taxon>Flavobacteriia</taxon>
        <taxon>Flavobacteriales</taxon>
        <taxon>Flavobacteriaceae</taxon>
        <taxon>Croceitalea</taxon>
    </lineage>
</organism>
<dbReference type="SUPFAM" id="SSF141072">
    <property type="entry name" value="CalX-like"/>
    <property type="match status" value="1"/>
</dbReference>
<keyword evidence="3" id="KW-0106">Calcium</keyword>
<evidence type="ECO:0000259" key="5">
    <source>
        <dbReference type="SMART" id="SM00237"/>
    </source>
</evidence>
<dbReference type="Gene3D" id="2.60.40.2030">
    <property type="match status" value="1"/>
</dbReference>
<evidence type="ECO:0000256" key="2">
    <source>
        <dbReference type="ARBA" id="ARBA00022737"/>
    </source>
</evidence>
<evidence type="ECO:0000313" key="6">
    <source>
        <dbReference type="EMBL" id="MFD2588174.1"/>
    </source>
</evidence>
<evidence type="ECO:0000256" key="1">
    <source>
        <dbReference type="ARBA" id="ARBA00022729"/>
    </source>
</evidence>
<proteinExistence type="predicted"/>
<dbReference type="RefSeq" id="WP_377767706.1">
    <property type="nucleotide sequence ID" value="NZ_JBHULB010000073.1"/>
</dbReference>